<dbReference type="EMBL" id="JADCNM010000008">
    <property type="protein sequence ID" value="KAG0471630.1"/>
    <property type="molecule type" value="Genomic_DNA"/>
</dbReference>
<evidence type="ECO:0000313" key="6">
    <source>
        <dbReference type="Proteomes" id="UP000639772"/>
    </source>
</evidence>
<dbReference type="Proteomes" id="UP000639772">
    <property type="component" value="Unassembled WGS sequence"/>
</dbReference>
<evidence type="ECO:0000256" key="1">
    <source>
        <dbReference type="SAM" id="Coils"/>
    </source>
</evidence>
<dbReference type="EMBL" id="JADCNL010000008">
    <property type="protein sequence ID" value="KAG0470077.1"/>
    <property type="molecule type" value="Genomic_DNA"/>
</dbReference>
<evidence type="ECO:0000313" key="5">
    <source>
        <dbReference type="Proteomes" id="UP000636800"/>
    </source>
</evidence>
<dbReference type="OrthoDB" id="774313at2759"/>
<keyword evidence="1" id="KW-0175">Coiled coil</keyword>
<name>A0A835QJJ2_VANPL</name>
<evidence type="ECO:0000313" key="3">
    <source>
        <dbReference type="EMBL" id="KAG0470077.1"/>
    </source>
</evidence>
<sequence length="195" mass="22013">MEAAQEELKRANLERDRALEELVVLKRAKEEAALCQDKMKILELEAEKAKDSERKMLESLVSQTKQLEQTKILFEEAKLEIRNLQDGQGNAKALASLNSRHFDKNVALTSSIEYLEEIRKLKSELRSAIDAEEKSNKAMDDLAIALKEVTAEVTECKEELSGTKSELERARAEAEQSNSSLQSTERKLKSSFGRA</sequence>
<comment type="caution">
    <text evidence="4">The sequence shown here is derived from an EMBL/GenBank/DDBJ whole genome shotgun (WGS) entry which is preliminary data.</text>
</comment>
<protein>
    <submittedName>
        <fullName evidence="4">Uncharacterized protein</fullName>
    </submittedName>
</protein>
<dbReference type="PANTHER" id="PTHR35164">
    <property type="entry name" value="EXPRESSED PROTEIN"/>
    <property type="match status" value="1"/>
</dbReference>
<dbReference type="Proteomes" id="UP000636800">
    <property type="component" value="Unassembled WGS sequence"/>
</dbReference>
<evidence type="ECO:0000256" key="2">
    <source>
        <dbReference type="SAM" id="MobiDB-lite"/>
    </source>
</evidence>
<gene>
    <name evidence="4" type="ORF">HPP92_016176</name>
    <name evidence="3" type="ORF">HPP92_016777</name>
</gene>
<reference evidence="5 6" key="1">
    <citation type="journal article" date="2020" name="Nat. Food">
        <title>A phased Vanilla planifolia genome enables genetic improvement of flavour and production.</title>
        <authorList>
            <person name="Hasing T."/>
            <person name="Tang H."/>
            <person name="Brym M."/>
            <person name="Khazi F."/>
            <person name="Huang T."/>
            <person name="Chambers A.H."/>
        </authorList>
    </citation>
    <scope>NUCLEOTIDE SEQUENCE [LARGE SCALE GENOMIC DNA]</scope>
    <source>
        <tissue evidence="4">Leaf</tissue>
    </source>
</reference>
<dbReference type="AlphaFoldDB" id="A0A835QJJ2"/>
<keyword evidence="5" id="KW-1185">Reference proteome</keyword>
<organism evidence="4 6">
    <name type="scientific">Vanilla planifolia</name>
    <name type="common">Vanilla</name>
    <dbReference type="NCBI Taxonomy" id="51239"/>
    <lineage>
        <taxon>Eukaryota</taxon>
        <taxon>Viridiplantae</taxon>
        <taxon>Streptophyta</taxon>
        <taxon>Embryophyta</taxon>
        <taxon>Tracheophyta</taxon>
        <taxon>Spermatophyta</taxon>
        <taxon>Magnoliopsida</taxon>
        <taxon>Liliopsida</taxon>
        <taxon>Asparagales</taxon>
        <taxon>Orchidaceae</taxon>
        <taxon>Vanilloideae</taxon>
        <taxon>Vanilleae</taxon>
        <taxon>Vanilla</taxon>
    </lineage>
</organism>
<evidence type="ECO:0000313" key="4">
    <source>
        <dbReference type="EMBL" id="KAG0471630.1"/>
    </source>
</evidence>
<feature type="compositionally biased region" description="Basic and acidic residues" evidence="2">
    <location>
        <begin position="155"/>
        <end position="174"/>
    </location>
</feature>
<feature type="region of interest" description="Disordered" evidence="2">
    <location>
        <begin position="155"/>
        <end position="195"/>
    </location>
</feature>
<accession>A0A835QJJ2</accession>
<dbReference type="PANTHER" id="PTHR35164:SF9">
    <property type="entry name" value="EXPRESSED PROTEIN"/>
    <property type="match status" value="1"/>
</dbReference>
<proteinExistence type="predicted"/>
<feature type="coiled-coil region" evidence="1">
    <location>
        <begin position="1"/>
        <end position="87"/>
    </location>
</feature>